<proteinExistence type="predicted"/>
<evidence type="ECO:0000313" key="2">
    <source>
        <dbReference type="Proteomes" id="UP001162800"/>
    </source>
</evidence>
<name>A0ABY6G8E3_9BURK</name>
<gene>
    <name evidence="1" type="ORF">M9799_14895</name>
</gene>
<dbReference type="InterPro" id="IPR029063">
    <property type="entry name" value="SAM-dependent_MTases_sf"/>
</dbReference>
<dbReference type="Proteomes" id="UP001162800">
    <property type="component" value="Chromosome"/>
</dbReference>
<evidence type="ECO:0008006" key="3">
    <source>
        <dbReference type="Google" id="ProtNLM"/>
    </source>
</evidence>
<reference evidence="1" key="1">
    <citation type="submission" date="2022-09" db="EMBL/GenBank/DDBJ databases">
        <title>The complete genome of Acidovorax sp. 5MLIR.</title>
        <authorList>
            <person name="Liu L."/>
            <person name="Yue J."/>
            <person name="Yang F."/>
            <person name="Yuan J."/>
            <person name="Li L."/>
        </authorList>
    </citation>
    <scope>NUCLEOTIDE SEQUENCE</scope>
    <source>
        <strain evidence="1">5MLIR</strain>
    </source>
</reference>
<sequence length="59" mass="6289">MSHRAVGLEGAPSSMAMARVHSGCKTLEQSFLQLELPAQGFNDVLANAVLFHVPSQVLP</sequence>
<accession>A0ABY6G8E3</accession>
<protein>
    <recommendedName>
        <fullName evidence="3">Methyltransferase family protein</fullName>
    </recommendedName>
</protein>
<keyword evidence="2" id="KW-1185">Reference proteome</keyword>
<dbReference type="RefSeq" id="WP_231044657.1">
    <property type="nucleotide sequence ID" value="NZ_CP106881.1"/>
</dbReference>
<organism evidence="1 2">
    <name type="scientific">Comamonas endophytica</name>
    <dbReference type="NCBI Taxonomy" id="2949090"/>
    <lineage>
        <taxon>Bacteria</taxon>
        <taxon>Pseudomonadati</taxon>
        <taxon>Pseudomonadota</taxon>
        <taxon>Betaproteobacteria</taxon>
        <taxon>Burkholderiales</taxon>
        <taxon>Comamonadaceae</taxon>
        <taxon>Comamonas</taxon>
    </lineage>
</organism>
<evidence type="ECO:0000313" key="1">
    <source>
        <dbReference type="EMBL" id="UYG51329.1"/>
    </source>
</evidence>
<dbReference type="Gene3D" id="3.40.50.150">
    <property type="entry name" value="Vaccinia Virus protein VP39"/>
    <property type="match status" value="1"/>
</dbReference>
<dbReference type="EMBL" id="CP106881">
    <property type="protein sequence ID" value="UYG51329.1"/>
    <property type="molecule type" value="Genomic_DNA"/>
</dbReference>